<dbReference type="Proteomes" id="UP000235330">
    <property type="component" value="Unassembled WGS sequence"/>
</dbReference>
<gene>
    <name evidence="1" type="ORF">BCU17_04760</name>
</gene>
<name>A0A2N7F7P1_VIBSP</name>
<sequence>MFKLVGKNSELLLARLKSWRLSDGNGIEGDSLSLTINSDDIDGIPPKGEKYSVYLGKVLRDEFQISKRSISLHPREVVLVLSVAPFSIKDETGYRERKSMSWDNTTLAQIVADNVAPHGFQAFVHPRLQKIEIEHIDRTDESTPSFLYRLAKQYDAVAKPIDGRFIFAPKGEARSASGKDIETVTLSQPSGNNPQLPNFTNVSIDLDGRTDVTGVKAFYLSTENGTRQEIRKGKAPFRSIGKDRNSQQEAEQACASELRKMQREGRKLSIEAPPNPAVFAEGLLVLDSSFPVVFQGTSSIDSVSISGQGLQPRRMSIKATLTGE</sequence>
<organism evidence="1 2">
    <name type="scientific">Vibrio splendidus</name>
    <dbReference type="NCBI Taxonomy" id="29497"/>
    <lineage>
        <taxon>Bacteria</taxon>
        <taxon>Pseudomonadati</taxon>
        <taxon>Pseudomonadota</taxon>
        <taxon>Gammaproteobacteria</taxon>
        <taxon>Vibrionales</taxon>
        <taxon>Vibrionaceae</taxon>
        <taxon>Vibrio</taxon>
    </lineage>
</organism>
<protein>
    <recommendedName>
        <fullName evidence="3">Phage protein D</fullName>
    </recommendedName>
</protein>
<accession>A0A2N7F7P1</accession>
<dbReference type="SUPFAM" id="SSF69279">
    <property type="entry name" value="Phage tail proteins"/>
    <property type="match status" value="1"/>
</dbReference>
<evidence type="ECO:0008006" key="3">
    <source>
        <dbReference type="Google" id="ProtNLM"/>
    </source>
</evidence>
<dbReference type="EMBL" id="MCWU01000057">
    <property type="protein sequence ID" value="PMJ62252.1"/>
    <property type="molecule type" value="Genomic_DNA"/>
</dbReference>
<comment type="caution">
    <text evidence="1">The sequence shown here is derived from an EMBL/GenBank/DDBJ whole genome shotgun (WGS) entry which is preliminary data.</text>
</comment>
<dbReference type="AlphaFoldDB" id="A0A2N7F7P1"/>
<reference evidence="2" key="1">
    <citation type="submission" date="2016-07" db="EMBL/GenBank/DDBJ databases">
        <title>Nontailed viruses are major unrecognized killers of bacteria in the ocean.</title>
        <authorList>
            <person name="Kauffman K."/>
            <person name="Hussain F."/>
            <person name="Yang J."/>
            <person name="Arevalo P."/>
            <person name="Brown J."/>
            <person name="Cutler M."/>
            <person name="Kelly L."/>
            <person name="Polz M.F."/>
        </authorList>
    </citation>
    <scope>NUCLEOTIDE SEQUENCE [LARGE SCALE GENOMIC DNA]</scope>
    <source>
        <strain evidence="2">10N.261.55.E11</strain>
    </source>
</reference>
<evidence type="ECO:0000313" key="2">
    <source>
        <dbReference type="Proteomes" id="UP000235330"/>
    </source>
</evidence>
<evidence type="ECO:0000313" key="1">
    <source>
        <dbReference type="EMBL" id="PMJ62252.1"/>
    </source>
</evidence>
<dbReference type="RefSeq" id="WP_102517011.1">
    <property type="nucleotide sequence ID" value="NZ_CAWNSM010000057.1"/>
</dbReference>
<proteinExistence type="predicted"/>